<proteinExistence type="predicted"/>
<sequence>KIFQPISATNVNTNGISKDIISKSQQIASKSAKLMTKFGLITSTSNGYFTILPLAQRSVEKCVAIVDYYMKKVDAQKISVPILTSIDLWKKSGRYEQGQQEVLTTKNSDGKMYVLGPV</sequence>
<organism evidence="1 2">
    <name type="scientific">Pseudolycoriella hygida</name>
    <dbReference type="NCBI Taxonomy" id="35572"/>
    <lineage>
        <taxon>Eukaryota</taxon>
        <taxon>Metazoa</taxon>
        <taxon>Ecdysozoa</taxon>
        <taxon>Arthropoda</taxon>
        <taxon>Hexapoda</taxon>
        <taxon>Insecta</taxon>
        <taxon>Pterygota</taxon>
        <taxon>Neoptera</taxon>
        <taxon>Endopterygota</taxon>
        <taxon>Diptera</taxon>
        <taxon>Nematocera</taxon>
        <taxon>Sciaroidea</taxon>
        <taxon>Sciaridae</taxon>
        <taxon>Pseudolycoriella</taxon>
    </lineage>
</organism>
<feature type="non-terminal residue" evidence="1">
    <location>
        <position position="118"/>
    </location>
</feature>
<comment type="caution">
    <text evidence="1">The sequence shown here is derived from an EMBL/GenBank/DDBJ whole genome shotgun (WGS) entry which is preliminary data.</text>
</comment>
<reference evidence="1" key="1">
    <citation type="submission" date="2022-07" db="EMBL/GenBank/DDBJ databases">
        <authorList>
            <person name="Trinca V."/>
            <person name="Uliana J.V.C."/>
            <person name="Torres T.T."/>
            <person name="Ward R.J."/>
            <person name="Monesi N."/>
        </authorList>
    </citation>
    <scope>NUCLEOTIDE SEQUENCE</scope>
    <source>
        <strain evidence="1">HSMRA1968</strain>
        <tissue evidence="1">Whole embryos</tissue>
    </source>
</reference>
<dbReference type="GO" id="GO:0004827">
    <property type="term" value="F:proline-tRNA ligase activity"/>
    <property type="evidence" value="ECO:0007669"/>
    <property type="project" value="TreeGrafter"/>
</dbReference>
<dbReference type="GO" id="GO:0005739">
    <property type="term" value="C:mitochondrion"/>
    <property type="evidence" value="ECO:0007669"/>
    <property type="project" value="TreeGrafter"/>
</dbReference>
<dbReference type="SUPFAM" id="SSF55681">
    <property type="entry name" value="Class II aaRS and biotin synthetases"/>
    <property type="match status" value="1"/>
</dbReference>
<dbReference type="InterPro" id="IPR045864">
    <property type="entry name" value="aa-tRNA-synth_II/BPL/LPL"/>
</dbReference>
<keyword evidence="1" id="KW-0436">Ligase</keyword>
<accession>A0A9Q0RXN5</accession>
<dbReference type="InterPro" id="IPR050062">
    <property type="entry name" value="Pro-tRNA_synthetase"/>
</dbReference>
<feature type="non-terminal residue" evidence="1">
    <location>
        <position position="1"/>
    </location>
</feature>
<gene>
    <name evidence="1" type="primary">Pars2</name>
    <name evidence="1" type="ORF">Bhyg_14839</name>
</gene>
<protein>
    <submittedName>
        <fullName evidence="1">Proline--tRNA ligase, mitochondrial</fullName>
    </submittedName>
</protein>
<dbReference type="EMBL" id="WJQU01000004">
    <property type="protein sequence ID" value="KAJ6636251.1"/>
    <property type="molecule type" value="Genomic_DNA"/>
</dbReference>
<dbReference type="GO" id="GO:0006433">
    <property type="term" value="P:prolyl-tRNA aminoacylation"/>
    <property type="evidence" value="ECO:0007669"/>
    <property type="project" value="TreeGrafter"/>
</dbReference>
<dbReference type="Gene3D" id="3.30.930.10">
    <property type="entry name" value="Bira Bifunctional Protein, Domain 2"/>
    <property type="match status" value="1"/>
</dbReference>
<keyword evidence="2" id="KW-1185">Reference proteome</keyword>
<dbReference type="Proteomes" id="UP001151699">
    <property type="component" value="Chromosome C"/>
</dbReference>
<dbReference type="PANTHER" id="PTHR42753:SF10">
    <property type="entry name" value="PROLINE--TRNA LIGASE, MITOCHONDRIAL-RELATED"/>
    <property type="match status" value="1"/>
</dbReference>
<evidence type="ECO:0000313" key="1">
    <source>
        <dbReference type="EMBL" id="KAJ6636251.1"/>
    </source>
</evidence>
<evidence type="ECO:0000313" key="2">
    <source>
        <dbReference type="Proteomes" id="UP001151699"/>
    </source>
</evidence>
<dbReference type="OrthoDB" id="10267474at2759"/>
<dbReference type="AlphaFoldDB" id="A0A9Q0RXN5"/>
<dbReference type="PANTHER" id="PTHR42753">
    <property type="entry name" value="MITOCHONDRIAL RIBOSOME PROTEIN L39/PROLYL-TRNA LIGASE FAMILY MEMBER"/>
    <property type="match status" value="1"/>
</dbReference>
<name>A0A9Q0RXN5_9DIPT</name>